<dbReference type="OrthoDB" id="15401at2"/>
<feature type="compositionally biased region" description="Basic and acidic residues" evidence="2">
    <location>
        <begin position="10"/>
        <end position="25"/>
    </location>
</feature>
<keyword evidence="1" id="KW-0375">Hydrogen ion transport</keyword>
<keyword evidence="1" id="KW-0813">Transport</keyword>
<feature type="region of interest" description="Disordered" evidence="2">
    <location>
        <begin position="1"/>
        <end position="56"/>
    </location>
</feature>
<keyword evidence="3" id="KW-0812">Transmembrane</keyword>
<dbReference type="AlphaFoldDB" id="A0A370L416"/>
<accession>A0A370L416</accession>
<gene>
    <name evidence="4" type="ORF">DWE98_15825</name>
</gene>
<dbReference type="Proteomes" id="UP000255207">
    <property type="component" value="Unassembled WGS sequence"/>
</dbReference>
<keyword evidence="5" id="KW-1185">Reference proteome</keyword>
<feature type="transmembrane region" description="Helical" evidence="3">
    <location>
        <begin position="60"/>
        <end position="81"/>
    </location>
</feature>
<keyword evidence="1" id="KW-0406">Ion transport</keyword>
<comment type="similarity">
    <text evidence="1">Belongs to the bacterial AtpI family.</text>
</comment>
<comment type="caution">
    <text evidence="4">The sequence shown here is derived from an EMBL/GenBank/DDBJ whole genome shotgun (WGS) entry which is preliminary data.</text>
</comment>
<comment type="function">
    <text evidence="1">A possible function for this protein is to guide the assembly of the membrane sector of the ATPase enzyme complex.</text>
</comment>
<dbReference type="RefSeq" id="WP_114830238.1">
    <property type="nucleotide sequence ID" value="NZ_QQTO01000023.1"/>
</dbReference>
<organism evidence="4 5">
    <name type="scientific">Bosea caraganae</name>
    <dbReference type="NCBI Taxonomy" id="2763117"/>
    <lineage>
        <taxon>Bacteria</taxon>
        <taxon>Pseudomonadati</taxon>
        <taxon>Pseudomonadota</taxon>
        <taxon>Alphaproteobacteria</taxon>
        <taxon>Hyphomicrobiales</taxon>
        <taxon>Boseaceae</taxon>
        <taxon>Bosea</taxon>
    </lineage>
</organism>
<keyword evidence="3" id="KW-1133">Transmembrane helix</keyword>
<evidence type="ECO:0000256" key="2">
    <source>
        <dbReference type="SAM" id="MobiDB-lite"/>
    </source>
</evidence>
<dbReference type="GO" id="GO:1902600">
    <property type="term" value="P:proton transmembrane transport"/>
    <property type="evidence" value="ECO:0007669"/>
    <property type="project" value="UniProtKB-KW"/>
</dbReference>
<protein>
    <recommendedName>
        <fullName evidence="1">ATP synthase protein I</fullName>
    </recommendedName>
</protein>
<dbReference type="InterPro" id="IPR016989">
    <property type="entry name" value="Atp1_alphaprobac"/>
</dbReference>
<dbReference type="Pfam" id="PF09527">
    <property type="entry name" value="ATPase_gene1"/>
    <property type="match status" value="1"/>
</dbReference>
<dbReference type="InterPro" id="IPR032820">
    <property type="entry name" value="ATPase_put"/>
</dbReference>
<evidence type="ECO:0000313" key="5">
    <source>
        <dbReference type="Proteomes" id="UP000255207"/>
    </source>
</evidence>
<dbReference type="GO" id="GO:0045259">
    <property type="term" value="C:proton-transporting ATP synthase complex"/>
    <property type="evidence" value="ECO:0007669"/>
    <property type="project" value="UniProtKB-UniRule"/>
</dbReference>
<reference evidence="5" key="1">
    <citation type="submission" date="2018-07" db="EMBL/GenBank/DDBJ databases">
        <authorList>
            <person name="Safronova V.I."/>
            <person name="Chirak E.R."/>
            <person name="Sazanova A.L."/>
        </authorList>
    </citation>
    <scope>NUCLEOTIDE SEQUENCE [LARGE SCALE GENOMIC DNA]</scope>
    <source>
        <strain evidence="5">RCAM04685</strain>
    </source>
</reference>
<evidence type="ECO:0000256" key="3">
    <source>
        <dbReference type="SAM" id="Phobius"/>
    </source>
</evidence>
<evidence type="ECO:0000256" key="1">
    <source>
        <dbReference type="PIRNR" id="PIRNR032126"/>
    </source>
</evidence>
<evidence type="ECO:0000313" key="4">
    <source>
        <dbReference type="EMBL" id="RDJ23613.1"/>
    </source>
</evidence>
<feature type="transmembrane region" description="Helical" evidence="3">
    <location>
        <begin position="87"/>
        <end position="108"/>
    </location>
</feature>
<dbReference type="PIRSF" id="PIRSF032126">
    <property type="entry name" value="F0F1_ATP_synthase_subunit_I"/>
    <property type="match status" value="1"/>
</dbReference>
<keyword evidence="1 3" id="KW-0472">Membrane</keyword>
<name>A0A370L416_9HYPH</name>
<sequence>MAQNGSSNGPDERKPSEAGDAELSRRLGSLDSKLRDVEARKGSVRKTEDQSPQMSGIGQAFRLSTEFIAGIIVGGGAGWALDRWAGTRPWGMIVLLLLGTCAGFFNVARAAGLMKSRTGDKSGAK</sequence>
<proteinExistence type="inferred from homology"/>
<feature type="compositionally biased region" description="Basic and acidic residues" evidence="2">
    <location>
        <begin position="32"/>
        <end position="49"/>
    </location>
</feature>
<dbReference type="EMBL" id="QQTP01000008">
    <property type="protein sequence ID" value="RDJ23613.1"/>
    <property type="molecule type" value="Genomic_DNA"/>
</dbReference>